<dbReference type="AlphaFoldDB" id="Q7MRT1"/>
<dbReference type="Pfam" id="PF13116">
    <property type="entry name" value="YhdP"/>
    <property type="match status" value="3"/>
</dbReference>
<dbReference type="KEGG" id="wsu:WS1062"/>
<organism evidence="3">
    <name type="scientific">Wolinella succinogenes (strain ATCC 29543 / DSM 1740 / CCUG 13145 / JCM 31913 / LMG 7466 / NCTC 11488 / FDC 602W)</name>
    <name type="common">Vibrio succinogenes</name>
    <dbReference type="NCBI Taxonomy" id="273121"/>
    <lineage>
        <taxon>Bacteria</taxon>
        <taxon>Pseudomonadati</taxon>
        <taxon>Campylobacterota</taxon>
        <taxon>Epsilonproteobacteria</taxon>
        <taxon>Campylobacterales</taxon>
        <taxon>Helicobacteraceae</taxon>
        <taxon>Wolinella</taxon>
    </lineage>
</organism>
<sequence length="838" mass="94622">MIALLWGFFRVLHNGIEIPKLRVASIEMRGFYLSLDKKLILRLDSLNLTPLLDSPASQESSDLSEILGWIKNTKLLLGYFQEIHLKEVILGENQGSLLFRGERYELSLPDLYASITLDEQKGHVLAQIQEILYKPYKARFIGKADYGVLKNHLTLEGMLSIDSAIHLNVRGESDFKRLHLEGESLPFDSLRFLKDVVEIENPNIRAWLYDNIHSPGMELASFSFDSELNEKAILESIEKRLKARLEIASPEVTFHPDLPPLHGRGVSVIYDERGVSFELYEPSFEGFSLEGSQVGLRDIWGEKPWLDLLIKTEAVLDERIHKVLKAYKIKLPLHQKDSTTLAKLKLEVDLNDYETEAIGYFETKKSNFSLNRLDFYAQEASVKLVNSLIEILPSRIKIGNFLDSELAFSIDTRQELIEGKAHILDFSIGDRGEILRIKGIEIPFSADYKSAEIPLRLPTLETRLVFGERLHRIQAQNLALLYPYSRLLQEESIRAGWVNLETKDFERFSLQASLQGLSYPLAERDGTPVESLEIEGQTSPSSTQISSLDGRLRLEILDKAKLFLRDYDIPLIEESNPKESESKKSETEITGENLHLIYKGKRILSNRLKATLKGKENISATLSYKNGTLKANLQNKRLKIEARHFNDEFVNTFFNKEIASGGRFDLIGEYGGGVFKGKSFIWDTTLKNLNTLQNVIALIDSIPSLLIFKAPGFSAEGYAIKQGEAEIGINDRYAVVERFLLHGTSIDSEGSGVIELESSQIEFQTRFKTLKSLGTIVSNIPLLGYIIMGEDGSLSTEVTLTGTLDKPIAQTNLAQDTLKAPLNILERLIKTPLRLFGE</sequence>
<accession>Q7MRT1</accession>
<dbReference type="HOGENOM" id="CLU_007814_0_0_7"/>
<gene>
    <name evidence="2" type="ordered locus">WS1062</name>
</gene>
<keyword evidence="3" id="KW-1185">Reference proteome</keyword>
<proteinExistence type="predicted"/>
<feature type="domain" description="YhdP central" evidence="1">
    <location>
        <begin position="9"/>
        <end position="145"/>
    </location>
</feature>
<reference evidence="2 3" key="1">
    <citation type="journal article" date="2003" name="Proc. Natl. Acad. Sci. U.S.A.">
        <title>Complete genome sequence and analysis of Wolinella succinogenes.</title>
        <authorList>
            <person name="Baar C."/>
            <person name="Eppinger M."/>
            <person name="Raddatz G."/>
            <person name="Simon JM."/>
            <person name="Lanz C."/>
            <person name="Klimmek O."/>
            <person name="Nandakumar R."/>
            <person name="Gross R."/>
            <person name="Rosinus A."/>
            <person name="Keller H."/>
            <person name="Jagtap P."/>
            <person name="Linke B."/>
            <person name="Meyer F."/>
            <person name="Lederer H."/>
            <person name="Schuster S.C."/>
        </authorList>
    </citation>
    <scope>NUCLEOTIDE SEQUENCE [LARGE SCALE GENOMIC DNA]</scope>
    <source>
        <strain evidence="3">ATCC 29543 / DSM 1740 / CCUG 13145 / JCM 31913 / LMG 7466 / NCTC 11488 / FDC 602W</strain>
    </source>
</reference>
<dbReference type="eggNOG" id="COG2982">
    <property type="taxonomic scope" value="Bacteria"/>
</dbReference>
<feature type="domain" description="YhdP central" evidence="1">
    <location>
        <begin position="202"/>
        <end position="414"/>
    </location>
</feature>
<protein>
    <recommendedName>
        <fullName evidence="1">YhdP central domain-containing protein</fullName>
    </recommendedName>
</protein>
<dbReference type="STRING" id="273121.WS1062"/>
<evidence type="ECO:0000259" key="1">
    <source>
        <dbReference type="Pfam" id="PF13116"/>
    </source>
</evidence>
<name>Q7MRT1_WOLSU</name>
<dbReference type="Proteomes" id="UP000000422">
    <property type="component" value="Chromosome"/>
</dbReference>
<evidence type="ECO:0000313" key="3">
    <source>
        <dbReference type="Proteomes" id="UP000000422"/>
    </source>
</evidence>
<evidence type="ECO:0000313" key="2">
    <source>
        <dbReference type="EMBL" id="CAE10160.1"/>
    </source>
</evidence>
<dbReference type="InterPro" id="IPR025263">
    <property type="entry name" value="YhdP_central"/>
</dbReference>
<feature type="domain" description="YhdP central" evidence="1">
    <location>
        <begin position="577"/>
        <end position="808"/>
    </location>
</feature>
<dbReference type="EMBL" id="BX571659">
    <property type="protein sequence ID" value="CAE10160.1"/>
    <property type="molecule type" value="Genomic_DNA"/>
</dbReference>